<feature type="region of interest" description="Disordered" evidence="1">
    <location>
        <begin position="1"/>
        <end position="64"/>
    </location>
</feature>
<evidence type="ECO:0000313" key="3">
    <source>
        <dbReference type="Proteomes" id="UP000236291"/>
    </source>
</evidence>
<gene>
    <name evidence="2" type="ORF">L195_g062214</name>
</gene>
<dbReference type="Proteomes" id="UP000236291">
    <property type="component" value="Unassembled WGS sequence"/>
</dbReference>
<reference evidence="2 3" key="1">
    <citation type="journal article" date="2014" name="Am. J. Bot.">
        <title>Genome assembly and annotation for red clover (Trifolium pratense; Fabaceae).</title>
        <authorList>
            <person name="Istvanek J."/>
            <person name="Jaros M."/>
            <person name="Krenek A."/>
            <person name="Repkova J."/>
        </authorList>
    </citation>
    <scope>NUCLEOTIDE SEQUENCE [LARGE SCALE GENOMIC DNA]</scope>
    <source>
        <strain evidence="3">cv. Tatra</strain>
        <tissue evidence="2">Young leaves</tissue>
    </source>
</reference>
<reference evidence="2 3" key="2">
    <citation type="journal article" date="2017" name="Front. Plant Sci.">
        <title>Gene Classification and Mining of Molecular Markers Useful in Red Clover (Trifolium pratense) Breeding.</title>
        <authorList>
            <person name="Istvanek J."/>
            <person name="Dluhosova J."/>
            <person name="Dluhos P."/>
            <person name="Patkova L."/>
            <person name="Nedelnik J."/>
            <person name="Repkova J."/>
        </authorList>
    </citation>
    <scope>NUCLEOTIDE SEQUENCE [LARGE SCALE GENOMIC DNA]</scope>
    <source>
        <strain evidence="3">cv. Tatra</strain>
        <tissue evidence="2">Young leaves</tissue>
    </source>
</reference>
<proteinExistence type="predicted"/>
<comment type="caution">
    <text evidence="2">The sequence shown here is derived from an EMBL/GenBank/DDBJ whole genome shotgun (WGS) entry which is preliminary data.</text>
</comment>
<name>A0A2K3KED7_TRIPR</name>
<evidence type="ECO:0000256" key="1">
    <source>
        <dbReference type="SAM" id="MobiDB-lite"/>
    </source>
</evidence>
<feature type="non-terminal residue" evidence="2">
    <location>
        <position position="99"/>
    </location>
</feature>
<evidence type="ECO:0000313" key="2">
    <source>
        <dbReference type="EMBL" id="PNX64638.1"/>
    </source>
</evidence>
<protein>
    <submittedName>
        <fullName evidence="2">Uncharacterized protein</fullName>
    </submittedName>
</protein>
<accession>A0A2K3KED7</accession>
<sequence>MLKAKQDEKASRSGRGKKKIVASPSVQVRPGTPSVQIVGSSTGGSGTPTSAPRPPPAKRTREDPLVEDAGMGACSKFPVPRCFTVDKFFEKYPPEVFEA</sequence>
<dbReference type="AlphaFoldDB" id="A0A2K3KED7"/>
<feature type="compositionally biased region" description="Basic and acidic residues" evidence="1">
    <location>
        <begin position="1"/>
        <end position="11"/>
    </location>
</feature>
<organism evidence="2 3">
    <name type="scientific">Trifolium pratense</name>
    <name type="common">Red clover</name>
    <dbReference type="NCBI Taxonomy" id="57577"/>
    <lineage>
        <taxon>Eukaryota</taxon>
        <taxon>Viridiplantae</taxon>
        <taxon>Streptophyta</taxon>
        <taxon>Embryophyta</taxon>
        <taxon>Tracheophyta</taxon>
        <taxon>Spermatophyta</taxon>
        <taxon>Magnoliopsida</taxon>
        <taxon>eudicotyledons</taxon>
        <taxon>Gunneridae</taxon>
        <taxon>Pentapetalae</taxon>
        <taxon>rosids</taxon>
        <taxon>fabids</taxon>
        <taxon>Fabales</taxon>
        <taxon>Fabaceae</taxon>
        <taxon>Papilionoideae</taxon>
        <taxon>50 kb inversion clade</taxon>
        <taxon>NPAAA clade</taxon>
        <taxon>Hologalegina</taxon>
        <taxon>IRL clade</taxon>
        <taxon>Trifolieae</taxon>
        <taxon>Trifolium</taxon>
    </lineage>
</organism>
<dbReference type="EMBL" id="ASHM01168631">
    <property type="protein sequence ID" value="PNX64638.1"/>
    <property type="molecule type" value="Genomic_DNA"/>
</dbReference>